<evidence type="ECO:0000313" key="1">
    <source>
        <dbReference type="EMBL" id="AKF13333.1"/>
    </source>
</evidence>
<gene>
    <name evidence="1" type="ORF">PHIN3_68</name>
</gene>
<name>A0A0F6SIZ9_9CAUD</name>
<organism evidence="1 2">
    <name type="scientific">Sinorhizobium phage phiN3</name>
    <dbReference type="NCBI Taxonomy" id="1647405"/>
    <lineage>
        <taxon>Viruses</taxon>
        <taxon>Duplodnaviria</taxon>
        <taxon>Heunggongvirae</taxon>
        <taxon>Uroviricota</taxon>
        <taxon>Caudoviricetes</taxon>
        <taxon>Emdodecavirus</taxon>
        <taxon>Emdodecavirus N3</taxon>
    </lineage>
</organism>
<dbReference type="KEGG" id="vg:26638797"/>
<protein>
    <submittedName>
        <fullName evidence="1">Uncharacterized protein</fullName>
    </submittedName>
</protein>
<evidence type="ECO:0000313" key="2">
    <source>
        <dbReference type="Proteomes" id="UP000202958"/>
    </source>
</evidence>
<dbReference type="RefSeq" id="YP_009212308.1">
    <property type="nucleotide sequence ID" value="NC_028945.1"/>
</dbReference>
<dbReference type="Proteomes" id="UP000202958">
    <property type="component" value="Segment"/>
</dbReference>
<dbReference type="EMBL" id="KR052482">
    <property type="protein sequence ID" value="AKF13333.1"/>
    <property type="molecule type" value="Genomic_DNA"/>
</dbReference>
<dbReference type="GeneID" id="26638797"/>
<reference evidence="1 2" key="1">
    <citation type="submission" date="2015-04" db="EMBL/GenBank/DDBJ databases">
        <authorList>
            <person name="Hodson T.S."/>
            <person name="Hyde J.R."/>
            <person name="Schouten J.T."/>
            <person name="Crockett J.T."/>
            <person name="Smith T.A."/>
            <person name="Merrill B.D."/>
            <person name="Crook M.B."/>
            <person name="Griffitts J.S."/>
            <person name="Burnett S.H."/>
            <person name="Grose J.H."/>
            <person name="Breakwell D.P."/>
        </authorList>
    </citation>
    <scope>NUCLEOTIDE SEQUENCE [LARGE SCALE GENOMIC DNA]</scope>
</reference>
<keyword evidence="2" id="KW-1185">Reference proteome</keyword>
<proteinExistence type="predicted"/>
<accession>A0A0F6SIZ9</accession>
<sequence length="56" mass="6091">MSKALEMVKMAREGNASRFGDAFVAGVQERVAAAIDAKRTTMTVKEEVQTEEGKSE</sequence>